<organism evidence="1 2">
    <name type="scientific">Eumeta variegata</name>
    <name type="common">Bagworm moth</name>
    <name type="synonym">Eumeta japonica</name>
    <dbReference type="NCBI Taxonomy" id="151549"/>
    <lineage>
        <taxon>Eukaryota</taxon>
        <taxon>Metazoa</taxon>
        <taxon>Ecdysozoa</taxon>
        <taxon>Arthropoda</taxon>
        <taxon>Hexapoda</taxon>
        <taxon>Insecta</taxon>
        <taxon>Pterygota</taxon>
        <taxon>Neoptera</taxon>
        <taxon>Endopterygota</taxon>
        <taxon>Lepidoptera</taxon>
        <taxon>Glossata</taxon>
        <taxon>Ditrysia</taxon>
        <taxon>Tineoidea</taxon>
        <taxon>Psychidae</taxon>
        <taxon>Oiketicinae</taxon>
        <taxon>Eumeta</taxon>
    </lineage>
</organism>
<name>A0A4C1SUK5_EUMVA</name>
<evidence type="ECO:0000313" key="1">
    <source>
        <dbReference type="EMBL" id="GBP05027.1"/>
    </source>
</evidence>
<dbReference type="AlphaFoldDB" id="A0A4C1SUK5"/>
<gene>
    <name evidence="1" type="ORF">EVAR_3377_1</name>
</gene>
<accession>A0A4C1SUK5</accession>
<dbReference type="Proteomes" id="UP000299102">
    <property type="component" value="Unassembled WGS sequence"/>
</dbReference>
<reference evidence="1 2" key="1">
    <citation type="journal article" date="2019" name="Commun. Biol.">
        <title>The bagworm genome reveals a unique fibroin gene that provides high tensile strength.</title>
        <authorList>
            <person name="Kono N."/>
            <person name="Nakamura H."/>
            <person name="Ohtoshi R."/>
            <person name="Tomita M."/>
            <person name="Numata K."/>
            <person name="Arakawa K."/>
        </authorList>
    </citation>
    <scope>NUCLEOTIDE SEQUENCE [LARGE SCALE GENOMIC DNA]</scope>
</reference>
<comment type="caution">
    <text evidence="1">The sequence shown here is derived from an EMBL/GenBank/DDBJ whole genome shotgun (WGS) entry which is preliminary data.</text>
</comment>
<sequence length="131" mass="14452">MLGTRMETGKVGAALSTVDTHKVRVHSRASVGTNVTRRAYRPSPYLYMRIDAARLFGAKTVLNNGKNAERSILWVSIQNQNVNIKTVRSSYSRLLHQVQRDVAYNPSDVISKPAPAQCPVGPPAHTLRAAR</sequence>
<keyword evidence="2" id="KW-1185">Reference proteome</keyword>
<evidence type="ECO:0000313" key="2">
    <source>
        <dbReference type="Proteomes" id="UP000299102"/>
    </source>
</evidence>
<protein>
    <submittedName>
        <fullName evidence="1">Uncharacterized protein</fullName>
    </submittedName>
</protein>
<proteinExistence type="predicted"/>
<dbReference type="EMBL" id="BGZK01000016">
    <property type="protein sequence ID" value="GBP05027.1"/>
    <property type="molecule type" value="Genomic_DNA"/>
</dbReference>